<keyword evidence="2" id="KW-1185">Reference proteome</keyword>
<proteinExistence type="predicted"/>
<evidence type="ECO:0000313" key="1">
    <source>
        <dbReference type="EMBL" id="PMS15471.1"/>
    </source>
</evidence>
<organism evidence="1 2">
    <name type="scientific">Trinickia dabaoshanensis</name>
    <dbReference type="NCBI Taxonomy" id="564714"/>
    <lineage>
        <taxon>Bacteria</taxon>
        <taxon>Pseudomonadati</taxon>
        <taxon>Pseudomonadota</taxon>
        <taxon>Betaproteobacteria</taxon>
        <taxon>Burkholderiales</taxon>
        <taxon>Burkholderiaceae</taxon>
        <taxon>Trinickia</taxon>
    </lineage>
</organism>
<gene>
    <name evidence="1" type="ORF">C0Z18_26910</name>
</gene>
<name>A0A2N7VE86_9BURK</name>
<dbReference type="Proteomes" id="UP000235616">
    <property type="component" value="Unassembled WGS sequence"/>
</dbReference>
<dbReference type="AlphaFoldDB" id="A0A2N7VE86"/>
<protein>
    <submittedName>
        <fullName evidence="1">Uncharacterized protein</fullName>
    </submittedName>
</protein>
<evidence type="ECO:0000313" key="2">
    <source>
        <dbReference type="Proteomes" id="UP000235616"/>
    </source>
</evidence>
<sequence length="319" mass="35110">MPRISAGTSDRIDHYSSDQINPIQIHQENRQGSVTPATRQVFSLELKSYRDEHGEPVVREGLVCSESRPRRLAILTANVDRRLEPRAGEDALPMTPRLSAQFEAISNRRRGLTQADLNSYEGFDDDHRGLLTDPRITFLSAADTSLQTNVSHVRYGDIQTLVVPPGVDLKLGTTGVADCLACGLRAPSARQPGHTILILAHFTGTDPDTGEYLSPRQLLDKMTAKAIECGAWRYAEIMVAGGLRARGNSSANRLGDEEDFLDLKSQYPIVAARVQASSVDLNSDKDTIARITDDDHSSSVNVVFSTRDFMCSRAPLYED</sequence>
<accession>A0A2N7VE86</accession>
<comment type="caution">
    <text evidence="1">The sequence shown here is derived from an EMBL/GenBank/DDBJ whole genome shotgun (WGS) entry which is preliminary data.</text>
</comment>
<dbReference type="OrthoDB" id="272779at2"/>
<dbReference type="RefSeq" id="WP_102648487.1">
    <property type="nucleotide sequence ID" value="NZ_PNYA01000031.1"/>
</dbReference>
<reference evidence="1 2" key="1">
    <citation type="submission" date="2018-01" db="EMBL/GenBank/DDBJ databases">
        <title>Whole genome analyses suggest that Burkholderia sensu lato contains two further novel genera in the rhizoxinica-symbiotica group Mycetohabitans gen. nov., and Trinickia gen. nov.: implications for the evolution of diazotrophy and nodulation in the Burkholderiaceae.</title>
        <authorList>
            <person name="Estrada-de los Santos P."/>
            <person name="Palmer M."/>
            <person name="Chavez-Ramirez B."/>
            <person name="Beukes C."/>
            <person name="Steenkamp E.T."/>
            <person name="Hirsch A.M."/>
            <person name="Manyaka P."/>
            <person name="Maluk M."/>
            <person name="Lafos M."/>
            <person name="Crook M."/>
            <person name="Gross E."/>
            <person name="Simon M.F."/>
            <person name="Bueno dos Reis Junior F."/>
            <person name="Poole P.S."/>
            <person name="Venter S.N."/>
            <person name="James E.K."/>
        </authorList>
    </citation>
    <scope>NUCLEOTIDE SEQUENCE [LARGE SCALE GENOMIC DNA]</scope>
    <source>
        <strain evidence="1 2">GIMN1.004</strain>
    </source>
</reference>
<dbReference type="EMBL" id="PNYA01000031">
    <property type="protein sequence ID" value="PMS15471.1"/>
    <property type="molecule type" value="Genomic_DNA"/>
</dbReference>